<feature type="domain" description="ABC transporter" evidence="5">
    <location>
        <begin position="4"/>
        <end position="231"/>
    </location>
</feature>
<gene>
    <name evidence="6" type="primary">drrA_1</name>
    <name evidence="6" type="ORF">JKKLCJKK_00681</name>
</gene>
<dbReference type="GeneID" id="77465667"/>
<dbReference type="InterPro" id="IPR003439">
    <property type="entry name" value="ABC_transporter-like_ATP-bd"/>
</dbReference>
<comment type="similarity">
    <text evidence="1">Belongs to the ABC transporter superfamily.</text>
</comment>
<dbReference type="Gene3D" id="3.40.50.300">
    <property type="entry name" value="P-loop containing nucleotide triphosphate hydrolases"/>
    <property type="match status" value="1"/>
</dbReference>
<dbReference type="EC" id="3.6.3.-" evidence="6"/>
<dbReference type="InterPro" id="IPR003593">
    <property type="entry name" value="AAA+_ATPase"/>
</dbReference>
<sequence>MNIIETHALSRVYGKRRAVDSLDMCVAAGEIYGFVGKNGAGKSTAMKMIAGLVRPTSGSVELFGAQRRAREGFSRVGALIEDPGILPTFSALENLMCKALALGVVRPNAHCRELLELVGLADTGSLRVKKFSLGMKQRLGLALALVGGPDLLLLDEPFNGLDPESTRAMRGALVRLNRERGVTMVISSHVLDQLDRMATSFGVIRSGRMVRELSMDDLHRECGNSIRIRTNDPARTLAILEEALPGTALRAEPDGSILASAAVRHAATSFGGAAIAPMAPSAEDVARALSEHGLLILELSHVERDIEEYFVELMGGADA</sequence>
<dbReference type="GO" id="GO:0005524">
    <property type="term" value="F:ATP binding"/>
    <property type="evidence" value="ECO:0007669"/>
    <property type="project" value="UniProtKB-KW"/>
</dbReference>
<dbReference type="GO" id="GO:0016887">
    <property type="term" value="F:ATP hydrolysis activity"/>
    <property type="evidence" value="ECO:0007669"/>
    <property type="project" value="InterPro"/>
</dbReference>
<keyword evidence="4 6" id="KW-0067">ATP-binding</keyword>
<dbReference type="OrthoDB" id="3177347at2"/>
<proteinExistence type="inferred from homology"/>
<reference evidence="6 7" key="1">
    <citation type="submission" date="2019-10" db="EMBL/GenBank/DDBJ databases">
        <authorList>
            <person name="Wolf R A."/>
        </authorList>
    </citation>
    <scope>NUCLEOTIDE SEQUENCE [LARGE SCALE GENOMIC DNA]</scope>
    <source>
        <strain evidence="6">Collinsella_intestinalis_DSM_13632</strain>
    </source>
</reference>
<organism evidence="6 7">
    <name type="scientific">Collinsella intestinalis</name>
    <dbReference type="NCBI Taxonomy" id="147207"/>
    <lineage>
        <taxon>Bacteria</taxon>
        <taxon>Bacillati</taxon>
        <taxon>Actinomycetota</taxon>
        <taxon>Coriobacteriia</taxon>
        <taxon>Coriobacteriales</taxon>
        <taxon>Coriobacteriaceae</taxon>
        <taxon>Collinsella</taxon>
    </lineage>
</organism>
<dbReference type="PANTHER" id="PTHR43335">
    <property type="entry name" value="ABC TRANSPORTER, ATP-BINDING PROTEIN"/>
    <property type="match status" value="1"/>
</dbReference>
<dbReference type="AlphaFoldDB" id="A0A5K1IVJ0"/>
<dbReference type="RefSeq" id="WP_152063319.1">
    <property type="nucleotide sequence ID" value="NZ_CABWIC010000007.1"/>
</dbReference>
<accession>A0A5K1IVJ0</accession>
<keyword evidence="3" id="KW-0547">Nucleotide-binding</keyword>
<evidence type="ECO:0000313" key="6">
    <source>
        <dbReference type="EMBL" id="VWL93007.1"/>
    </source>
</evidence>
<dbReference type="EMBL" id="CABWIC010000007">
    <property type="protein sequence ID" value="VWL93007.1"/>
    <property type="molecule type" value="Genomic_DNA"/>
</dbReference>
<name>A0A5K1IVJ0_9ACTN</name>
<evidence type="ECO:0000256" key="4">
    <source>
        <dbReference type="ARBA" id="ARBA00022840"/>
    </source>
</evidence>
<protein>
    <submittedName>
        <fullName evidence="6">Daunorubicin/doxorubicin resistance ATP-binding protein DrrA</fullName>
        <ecNumber evidence="6">3.6.3.-</ecNumber>
    </submittedName>
</protein>
<evidence type="ECO:0000256" key="3">
    <source>
        <dbReference type="ARBA" id="ARBA00022741"/>
    </source>
</evidence>
<evidence type="ECO:0000313" key="7">
    <source>
        <dbReference type="Proteomes" id="UP000405524"/>
    </source>
</evidence>
<dbReference type="InterPro" id="IPR027417">
    <property type="entry name" value="P-loop_NTPase"/>
</dbReference>
<keyword evidence="6" id="KW-0378">Hydrolase</keyword>
<dbReference type="PANTHER" id="PTHR43335:SF8">
    <property type="entry name" value="ABC TRANSPORTER, ATP-BINDING PROTEIN"/>
    <property type="match status" value="1"/>
</dbReference>
<dbReference type="PROSITE" id="PS50893">
    <property type="entry name" value="ABC_TRANSPORTER_2"/>
    <property type="match status" value="1"/>
</dbReference>
<evidence type="ECO:0000256" key="1">
    <source>
        <dbReference type="ARBA" id="ARBA00005417"/>
    </source>
</evidence>
<evidence type="ECO:0000256" key="2">
    <source>
        <dbReference type="ARBA" id="ARBA00022448"/>
    </source>
</evidence>
<dbReference type="SUPFAM" id="SSF52540">
    <property type="entry name" value="P-loop containing nucleoside triphosphate hydrolases"/>
    <property type="match status" value="1"/>
</dbReference>
<dbReference type="Pfam" id="PF00005">
    <property type="entry name" value="ABC_tran"/>
    <property type="match status" value="1"/>
</dbReference>
<keyword evidence="2" id="KW-0813">Transport</keyword>
<evidence type="ECO:0000259" key="5">
    <source>
        <dbReference type="PROSITE" id="PS50893"/>
    </source>
</evidence>
<dbReference type="PROSITE" id="PS00211">
    <property type="entry name" value="ABC_TRANSPORTER_1"/>
    <property type="match status" value="1"/>
</dbReference>
<dbReference type="Proteomes" id="UP000405524">
    <property type="component" value="Unassembled WGS sequence"/>
</dbReference>
<dbReference type="InterPro" id="IPR017871">
    <property type="entry name" value="ABC_transporter-like_CS"/>
</dbReference>
<dbReference type="SMART" id="SM00382">
    <property type="entry name" value="AAA"/>
    <property type="match status" value="1"/>
</dbReference>